<comment type="caution">
    <text evidence="5">The sequence shown here is derived from an EMBL/GenBank/DDBJ whole genome shotgun (WGS) entry which is preliminary data.</text>
</comment>
<dbReference type="InterPro" id="IPR007863">
    <property type="entry name" value="Peptidase_M16_C"/>
</dbReference>
<evidence type="ECO:0000259" key="4">
    <source>
        <dbReference type="Pfam" id="PF05193"/>
    </source>
</evidence>
<evidence type="ECO:0000313" key="6">
    <source>
        <dbReference type="Proteomes" id="UP000004367"/>
    </source>
</evidence>
<feature type="region of interest" description="Disordered" evidence="2">
    <location>
        <begin position="424"/>
        <end position="469"/>
    </location>
</feature>
<organism evidence="5 6">
    <name type="scientific">Mobilicoccus pelagius NBRC 104925</name>
    <dbReference type="NCBI Taxonomy" id="1089455"/>
    <lineage>
        <taxon>Bacteria</taxon>
        <taxon>Bacillati</taxon>
        <taxon>Actinomycetota</taxon>
        <taxon>Actinomycetes</taxon>
        <taxon>Micrococcales</taxon>
        <taxon>Dermatophilaceae</taxon>
        <taxon>Mobilicoccus</taxon>
    </lineage>
</organism>
<dbReference type="RefSeq" id="WP_009482329.1">
    <property type="nucleotide sequence ID" value="NZ_BAFE01000052.1"/>
</dbReference>
<evidence type="ECO:0000256" key="1">
    <source>
        <dbReference type="ARBA" id="ARBA00007261"/>
    </source>
</evidence>
<dbReference type="AlphaFoldDB" id="H5URS3"/>
<dbReference type="Gene3D" id="3.30.830.10">
    <property type="entry name" value="Metalloenzyme, LuxS/M16 peptidase-like"/>
    <property type="match status" value="2"/>
</dbReference>
<evidence type="ECO:0000259" key="3">
    <source>
        <dbReference type="Pfam" id="PF00675"/>
    </source>
</evidence>
<proteinExistence type="inferred from homology"/>
<dbReference type="EMBL" id="BAFE01000052">
    <property type="protein sequence ID" value="GAB48431.1"/>
    <property type="molecule type" value="Genomic_DNA"/>
</dbReference>
<dbReference type="OrthoDB" id="9811314at2"/>
<dbReference type="eggNOG" id="COG0612">
    <property type="taxonomic scope" value="Bacteria"/>
</dbReference>
<dbReference type="PANTHER" id="PTHR11851:SF49">
    <property type="entry name" value="MITOCHONDRIAL-PROCESSING PEPTIDASE SUBUNIT ALPHA"/>
    <property type="match status" value="1"/>
</dbReference>
<reference evidence="5 6" key="1">
    <citation type="submission" date="2012-02" db="EMBL/GenBank/DDBJ databases">
        <title>Whole genome shotgun sequence of Mobilicoccus pelagius NBRC 104925.</title>
        <authorList>
            <person name="Yoshida Y."/>
            <person name="Hosoyama A."/>
            <person name="Tsuchikane K."/>
            <person name="Katsumata H."/>
            <person name="Yamazaki S."/>
            <person name="Fujita N."/>
        </authorList>
    </citation>
    <scope>NUCLEOTIDE SEQUENCE [LARGE SCALE GENOMIC DNA]</scope>
    <source>
        <strain evidence="5 6">NBRC 104925</strain>
    </source>
</reference>
<dbReference type="STRING" id="1089455.MOPEL_073_00710"/>
<dbReference type="GO" id="GO:0046872">
    <property type="term" value="F:metal ion binding"/>
    <property type="evidence" value="ECO:0007669"/>
    <property type="project" value="InterPro"/>
</dbReference>
<dbReference type="Proteomes" id="UP000004367">
    <property type="component" value="Unassembled WGS sequence"/>
</dbReference>
<feature type="domain" description="Peptidase M16 C-terminal" evidence="4">
    <location>
        <begin position="175"/>
        <end position="353"/>
    </location>
</feature>
<dbReference type="InterPro" id="IPR011765">
    <property type="entry name" value="Pept_M16_N"/>
</dbReference>
<name>H5URS3_9MICO</name>
<dbReference type="PANTHER" id="PTHR11851">
    <property type="entry name" value="METALLOPROTEASE"/>
    <property type="match status" value="1"/>
</dbReference>
<dbReference type="Pfam" id="PF05193">
    <property type="entry name" value="Peptidase_M16_C"/>
    <property type="match status" value="1"/>
</dbReference>
<protein>
    <submittedName>
        <fullName evidence="5">Peptidase M16 family protein</fullName>
    </submittedName>
</protein>
<comment type="similarity">
    <text evidence="1">Belongs to the peptidase M16 family.</text>
</comment>
<dbReference type="Pfam" id="PF00675">
    <property type="entry name" value="Peptidase_M16"/>
    <property type="match status" value="1"/>
</dbReference>
<dbReference type="InterPro" id="IPR011249">
    <property type="entry name" value="Metalloenz_LuxS/M16"/>
</dbReference>
<feature type="domain" description="Peptidase M16 N-terminal" evidence="3">
    <location>
        <begin position="17"/>
        <end position="155"/>
    </location>
</feature>
<dbReference type="SUPFAM" id="SSF63411">
    <property type="entry name" value="LuxS/MPP-like metallohydrolase"/>
    <property type="match status" value="2"/>
</dbReference>
<dbReference type="InterPro" id="IPR050361">
    <property type="entry name" value="MPP/UQCRC_Complex"/>
</dbReference>
<keyword evidence="6" id="KW-1185">Reference proteome</keyword>
<accession>H5URS3</accession>
<gene>
    <name evidence="5" type="ORF">MOPEL_073_00710</name>
</gene>
<evidence type="ECO:0000313" key="5">
    <source>
        <dbReference type="EMBL" id="GAB48431.1"/>
    </source>
</evidence>
<sequence>MPLDYPVETTTLPNGLRVVVSEDHASPVVAVNLWVGVGSRHEQEGRTGFAHLFEHLMFQGSRHVASGEHFSALMGVGARLNATTWFDRTNYFETLPSGALDLALWMEADRHGYLLDAVTQENLDNQRDVVKEEKRQRYDNQPYGEALHHLYANVFPEGHPYHHSTIGSMADLDAATLEDVHAFFRRWYHPGNTVLTLCGDVTPEAGFAGAERYFGDLARGEDVPPASTPPLPPLPDPVHVDVDQDVPAPRLYLGFRLPADHAPEFDAAGLALEILGGTAISRLEKNLVRGAEIATFASSAPLGLADGTSLGFLAAQPAEGITLTELEEAIVVELTRLAEEGPSPVEMEAASAQNEREWLSTLASVEERADQLGRLTTLYDDPEGINTYLDRLDAVTAEDVRRAVATWLAPKHRVVVAYAGGATDEPVADAPAGTDASGAADDHPTTDSTDTAADSLTRDGSTTDEGEQA</sequence>
<evidence type="ECO:0000256" key="2">
    <source>
        <dbReference type="SAM" id="MobiDB-lite"/>
    </source>
</evidence>